<organism evidence="1 2">
    <name type="scientific">Striga asiatica</name>
    <name type="common">Asiatic witchweed</name>
    <name type="synonym">Buchnera asiatica</name>
    <dbReference type="NCBI Taxonomy" id="4170"/>
    <lineage>
        <taxon>Eukaryota</taxon>
        <taxon>Viridiplantae</taxon>
        <taxon>Streptophyta</taxon>
        <taxon>Embryophyta</taxon>
        <taxon>Tracheophyta</taxon>
        <taxon>Spermatophyta</taxon>
        <taxon>Magnoliopsida</taxon>
        <taxon>eudicotyledons</taxon>
        <taxon>Gunneridae</taxon>
        <taxon>Pentapetalae</taxon>
        <taxon>asterids</taxon>
        <taxon>lamiids</taxon>
        <taxon>Lamiales</taxon>
        <taxon>Orobanchaceae</taxon>
        <taxon>Buchnereae</taxon>
        <taxon>Striga</taxon>
    </lineage>
</organism>
<name>A0A5A7QDA0_STRAF</name>
<feature type="non-terminal residue" evidence="1">
    <location>
        <position position="105"/>
    </location>
</feature>
<protein>
    <submittedName>
        <fullName evidence="1">Uncharacterized protein</fullName>
    </submittedName>
</protein>
<dbReference type="PANTHER" id="PTHR33193:SF41">
    <property type="entry name" value="DUF3511 DOMAIN-CONTAINING PROTEIN"/>
    <property type="match status" value="1"/>
</dbReference>
<proteinExistence type="predicted"/>
<dbReference type="InterPro" id="IPR021899">
    <property type="entry name" value="DUF3511"/>
</dbReference>
<evidence type="ECO:0000313" key="2">
    <source>
        <dbReference type="Proteomes" id="UP000325081"/>
    </source>
</evidence>
<dbReference type="Pfam" id="PF12023">
    <property type="entry name" value="DUF3511"/>
    <property type="match status" value="1"/>
</dbReference>
<dbReference type="OrthoDB" id="1677478at2759"/>
<dbReference type="AlphaFoldDB" id="A0A5A7QDA0"/>
<reference evidence="2" key="1">
    <citation type="journal article" date="2019" name="Curr. Biol.">
        <title>Genome Sequence of Striga asiatica Provides Insight into the Evolution of Plant Parasitism.</title>
        <authorList>
            <person name="Yoshida S."/>
            <person name="Kim S."/>
            <person name="Wafula E.K."/>
            <person name="Tanskanen J."/>
            <person name="Kim Y.M."/>
            <person name="Honaas L."/>
            <person name="Yang Z."/>
            <person name="Spallek T."/>
            <person name="Conn C.E."/>
            <person name="Ichihashi Y."/>
            <person name="Cheong K."/>
            <person name="Cui S."/>
            <person name="Der J.P."/>
            <person name="Gundlach H."/>
            <person name="Jiao Y."/>
            <person name="Hori C."/>
            <person name="Ishida J.K."/>
            <person name="Kasahara H."/>
            <person name="Kiba T."/>
            <person name="Kim M.S."/>
            <person name="Koo N."/>
            <person name="Laohavisit A."/>
            <person name="Lee Y.H."/>
            <person name="Lumba S."/>
            <person name="McCourt P."/>
            <person name="Mortimer J.C."/>
            <person name="Mutuku J.M."/>
            <person name="Nomura T."/>
            <person name="Sasaki-Sekimoto Y."/>
            <person name="Seto Y."/>
            <person name="Wang Y."/>
            <person name="Wakatake T."/>
            <person name="Sakakibara H."/>
            <person name="Demura T."/>
            <person name="Yamaguchi S."/>
            <person name="Yoneyama K."/>
            <person name="Manabe R.I."/>
            <person name="Nelson D.C."/>
            <person name="Schulman A.H."/>
            <person name="Timko M.P."/>
            <person name="dePamphilis C.W."/>
            <person name="Choi D."/>
            <person name="Shirasu K."/>
        </authorList>
    </citation>
    <scope>NUCLEOTIDE SEQUENCE [LARGE SCALE GENOMIC DNA]</scope>
    <source>
        <strain evidence="2">cv. UVA1</strain>
    </source>
</reference>
<dbReference type="EMBL" id="BKCP01006515">
    <property type="protein sequence ID" value="GER42968.1"/>
    <property type="molecule type" value="Genomic_DNA"/>
</dbReference>
<sequence length="105" mass="12443">MEKKKSFPYYYSSSYAEARSDFEDRAKSYSFNGPRDDPEVRRRKRVAGYNMYAMEAKLKSSLISSFKWIKNSLSKDCNIWQWSSRLIGAWLGEERKMEMLTKSLV</sequence>
<evidence type="ECO:0000313" key="1">
    <source>
        <dbReference type="EMBL" id="GER42968.1"/>
    </source>
</evidence>
<dbReference type="Proteomes" id="UP000325081">
    <property type="component" value="Unassembled WGS sequence"/>
</dbReference>
<accession>A0A5A7QDA0</accession>
<keyword evidence="2" id="KW-1185">Reference proteome</keyword>
<dbReference type="PANTHER" id="PTHR33193">
    <property type="entry name" value="DOMAIN PROTEIN, PUTATIVE (DUF3511)-RELATED"/>
    <property type="match status" value="1"/>
</dbReference>
<comment type="caution">
    <text evidence="1">The sequence shown here is derived from an EMBL/GenBank/DDBJ whole genome shotgun (WGS) entry which is preliminary data.</text>
</comment>
<gene>
    <name evidence="1" type="ORF">STAS_19791</name>
</gene>